<dbReference type="SUPFAM" id="SSF56112">
    <property type="entry name" value="Protein kinase-like (PK-like)"/>
    <property type="match status" value="2"/>
</dbReference>
<feature type="domain" description="Protein kinase" evidence="16">
    <location>
        <begin position="163"/>
        <end position="335"/>
    </location>
</feature>
<dbReference type="GO" id="GO:0005886">
    <property type="term" value="C:plasma membrane"/>
    <property type="evidence" value="ECO:0000318"/>
    <property type="project" value="GO_Central"/>
</dbReference>
<evidence type="ECO:0000256" key="3">
    <source>
        <dbReference type="ARBA" id="ARBA00022679"/>
    </source>
</evidence>
<dbReference type="AlphaFoldDB" id="B9SR53"/>
<dbReference type="Pfam" id="PF00069">
    <property type="entry name" value="Pkinase"/>
    <property type="match status" value="1"/>
</dbReference>
<organism evidence="17 18">
    <name type="scientific">Ricinus communis</name>
    <name type="common">Castor bean</name>
    <dbReference type="NCBI Taxonomy" id="3988"/>
    <lineage>
        <taxon>Eukaryota</taxon>
        <taxon>Viridiplantae</taxon>
        <taxon>Streptophyta</taxon>
        <taxon>Embryophyta</taxon>
        <taxon>Tracheophyta</taxon>
        <taxon>Spermatophyta</taxon>
        <taxon>Magnoliopsida</taxon>
        <taxon>eudicotyledons</taxon>
        <taxon>Gunneridae</taxon>
        <taxon>Pentapetalae</taxon>
        <taxon>rosids</taxon>
        <taxon>fabids</taxon>
        <taxon>Malpighiales</taxon>
        <taxon>Euphorbiaceae</taxon>
        <taxon>Acalyphoideae</taxon>
        <taxon>Acalypheae</taxon>
        <taxon>Ricinus</taxon>
    </lineage>
</organism>
<feature type="transmembrane region" description="Helical" evidence="15">
    <location>
        <begin position="102"/>
        <end position="124"/>
    </location>
</feature>
<dbReference type="PROSITE" id="PS00107">
    <property type="entry name" value="PROTEIN_KINASE_ATP"/>
    <property type="match status" value="1"/>
</dbReference>
<dbReference type="Gene3D" id="3.30.200.20">
    <property type="entry name" value="Phosphorylase Kinase, domain 1"/>
    <property type="match status" value="1"/>
</dbReference>
<dbReference type="GO" id="GO:0009626">
    <property type="term" value="P:plant-type hypersensitive response"/>
    <property type="evidence" value="ECO:0000318"/>
    <property type="project" value="GO_Central"/>
</dbReference>
<evidence type="ECO:0000256" key="4">
    <source>
        <dbReference type="ARBA" id="ARBA00022692"/>
    </source>
</evidence>
<evidence type="ECO:0000256" key="5">
    <source>
        <dbReference type="ARBA" id="ARBA00022729"/>
    </source>
</evidence>
<proteinExistence type="predicted"/>
<evidence type="ECO:0000256" key="2">
    <source>
        <dbReference type="ARBA" id="ARBA00022527"/>
    </source>
</evidence>
<keyword evidence="18" id="KW-1185">Reference proteome</keyword>
<keyword evidence="6" id="KW-0677">Repeat</keyword>
<dbReference type="InterPro" id="IPR000719">
    <property type="entry name" value="Prot_kinase_dom"/>
</dbReference>
<evidence type="ECO:0000313" key="18">
    <source>
        <dbReference type="Proteomes" id="UP000008311"/>
    </source>
</evidence>
<dbReference type="GO" id="GO:0005524">
    <property type="term" value="F:ATP binding"/>
    <property type="evidence" value="ECO:0007669"/>
    <property type="project" value="UniProtKB-UniRule"/>
</dbReference>
<keyword evidence="11 15" id="KW-0472">Membrane</keyword>
<dbReference type="Proteomes" id="UP000008311">
    <property type="component" value="Unassembled WGS sequence"/>
</dbReference>
<keyword evidence="8" id="KW-0418">Kinase</keyword>
<keyword evidence="5" id="KW-0732">Signal</keyword>
<evidence type="ECO:0000256" key="7">
    <source>
        <dbReference type="ARBA" id="ARBA00022741"/>
    </source>
</evidence>
<dbReference type="GO" id="GO:0007165">
    <property type="term" value="P:signal transduction"/>
    <property type="evidence" value="ECO:0000318"/>
    <property type="project" value="GO_Central"/>
</dbReference>
<dbReference type="EMBL" id="EQ974094">
    <property type="protein sequence ID" value="EEF33889.1"/>
    <property type="molecule type" value="Genomic_DNA"/>
</dbReference>
<evidence type="ECO:0000313" key="17">
    <source>
        <dbReference type="EMBL" id="EEF33889.1"/>
    </source>
</evidence>
<dbReference type="GO" id="GO:0004713">
    <property type="term" value="F:protein tyrosine kinase activity"/>
    <property type="evidence" value="ECO:0007669"/>
    <property type="project" value="InterPro"/>
</dbReference>
<reference evidence="18" key="1">
    <citation type="journal article" date="2010" name="Nat. Biotechnol.">
        <title>Draft genome sequence of the oilseed species Ricinus communis.</title>
        <authorList>
            <person name="Chan A.P."/>
            <person name="Crabtree J."/>
            <person name="Zhao Q."/>
            <person name="Lorenzi H."/>
            <person name="Orvis J."/>
            <person name="Puiu D."/>
            <person name="Melake-Berhan A."/>
            <person name="Jones K.M."/>
            <person name="Redman J."/>
            <person name="Chen G."/>
            <person name="Cahoon E.B."/>
            <person name="Gedil M."/>
            <person name="Stanke M."/>
            <person name="Haas B.J."/>
            <person name="Wortman J.R."/>
            <person name="Fraser-Liggett C.M."/>
            <person name="Ravel J."/>
            <person name="Rabinowicz P.D."/>
        </authorList>
    </citation>
    <scope>NUCLEOTIDE SEQUENCE [LARGE SCALE GENOMIC DNA]</scope>
    <source>
        <strain evidence="18">cv. Hale</strain>
    </source>
</reference>
<dbReference type="InterPro" id="IPR020635">
    <property type="entry name" value="Tyr_kinase_cat_dom"/>
</dbReference>
<dbReference type="GO" id="GO:0004674">
    <property type="term" value="F:protein serine/threonine kinase activity"/>
    <property type="evidence" value="ECO:0000318"/>
    <property type="project" value="GO_Central"/>
</dbReference>
<dbReference type="Gene3D" id="1.10.510.10">
    <property type="entry name" value="Transferase(Phosphotransferase) domain 1"/>
    <property type="match status" value="1"/>
</dbReference>
<evidence type="ECO:0000256" key="1">
    <source>
        <dbReference type="ARBA" id="ARBA00004167"/>
    </source>
</evidence>
<protein>
    <recommendedName>
        <fullName evidence="16">Protein kinase domain-containing protein</fullName>
    </recommendedName>
</protein>
<keyword evidence="3" id="KW-0808">Transferase</keyword>
<keyword evidence="12" id="KW-0675">Receptor</keyword>
<evidence type="ECO:0000259" key="16">
    <source>
        <dbReference type="PROSITE" id="PS50011"/>
    </source>
</evidence>
<gene>
    <name evidence="17" type="ORF">RCOM_1181600</name>
</gene>
<dbReference type="GO" id="GO:0042742">
    <property type="term" value="P:defense response to bacterium"/>
    <property type="evidence" value="ECO:0000318"/>
    <property type="project" value="GO_Central"/>
</dbReference>
<dbReference type="PANTHER" id="PTHR27002">
    <property type="entry name" value="RECEPTOR-LIKE SERINE/THREONINE-PROTEIN KINASE SD1-8"/>
    <property type="match status" value="1"/>
</dbReference>
<dbReference type="PANTHER" id="PTHR27002:SF1050">
    <property type="entry name" value="CYSTEINE-RICH RECEPTOR-LIKE PROTEIN KINASE 5"/>
    <property type="match status" value="1"/>
</dbReference>
<keyword evidence="2" id="KW-0723">Serine/threonine-protein kinase</keyword>
<sequence>MSPALLKPYLLLHHREISLAYMWDDGRKITDQEANFNNLLVTALTDATTEAANAPSGSKKFATVEANFTVFQTLGKQGVRILSASCNLHYALTRKGISTSTIVSVVTPIAASIILFCLVCCFFVRRRDRKKTVPEHHDAGNEITTVESLQIDMGTIEAATNKFSAHNKLGEGGFGEVYKGTLPNGQEIAVKKLSRSSRQGAKEFKNEIVLLAKLQHRNISDVYSFGVVVIEIICGKKNSSFCQTDDDDDLMIYVWRHWRDGTPLEVLDPILKDVYKRDEVLRCIQIGLLCVQKDPKVRPKMAIAVSMLNSPYVPLPLPQQPALFPHSEPSTEVYS</sequence>
<keyword evidence="13" id="KW-0325">Glycoprotein</keyword>
<evidence type="ECO:0000256" key="13">
    <source>
        <dbReference type="ARBA" id="ARBA00023180"/>
    </source>
</evidence>
<evidence type="ECO:0000256" key="8">
    <source>
        <dbReference type="ARBA" id="ARBA00022777"/>
    </source>
</evidence>
<keyword evidence="10 15" id="KW-1133">Transmembrane helix</keyword>
<comment type="subcellular location">
    <subcellularLocation>
        <location evidence="1">Membrane</location>
        <topology evidence="1">Single-pass membrane protein</topology>
    </subcellularLocation>
</comment>
<evidence type="ECO:0000256" key="14">
    <source>
        <dbReference type="PROSITE-ProRule" id="PRU10141"/>
    </source>
</evidence>
<keyword evidence="4 15" id="KW-0812">Transmembrane</keyword>
<dbReference type="PROSITE" id="PS50011">
    <property type="entry name" value="PROTEIN_KINASE_DOM"/>
    <property type="match status" value="1"/>
</dbReference>
<evidence type="ECO:0000256" key="15">
    <source>
        <dbReference type="SAM" id="Phobius"/>
    </source>
</evidence>
<dbReference type="InParanoid" id="B9SR53"/>
<evidence type="ECO:0000256" key="9">
    <source>
        <dbReference type="ARBA" id="ARBA00022840"/>
    </source>
</evidence>
<dbReference type="FunFam" id="3.30.200.20:FF:000727">
    <property type="entry name" value="Cysteine-rich RLK (RECEPTOR-like protein kinase) 23"/>
    <property type="match status" value="1"/>
</dbReference>
<dbReference type="SMART" id="SM00219">
    <property type="entry name" value="TyrKc"/>
    <property type="match status" value="1"/>
</dbReference>
<dbReference type="InterPro" id="IPR011009">
    <property type="entry name" value="Kinase-like_dom_sf"/>
</dbReference>
<evidence type="ECO:0000256" key="10">
    <source>
        <dbReference type="ARBA" id="ARBA00022989"/>
    </source>
</evidence>
<dbReference type="eggNOG" id="ENOG502QWDY">
    <property type="taxonomic scope" value="Eukaryota"/>
</dbReference>
<evidence type="ECO:0000256" key="12">
    <source>
        <dbReference type="ARBA" id="ARBA00023170"/>
    </source>
</evidence>
<keyword evidence="9 14" id="KW-0067">ATP-binding</keyword>
<accession>B9SR53</accession>
<keyword evidence="7 14" id="KW-0547">Nucleotide-binding</keyword>
<dbReference type="InterPro" id="IPR017441">
    <property type="entry name" value="Protein_kinase_ATP_BS"/>
</dbReference>
<evidence type="ECO:0000256" key="6">
    <source>
        <dbReference type="ARBA" id="ARBA00022737"/>
    </source>
</evidence>
<name>B9SR53_RICCO</name>
<feature type="binding site" evidence="14">
    <location>
        <position position="192"/>
    </location>
    <ligand>
        <name>ATP</name>
        <dbReference type="ChEBI" id="CHEBI:30616"/>
    </ligand>
</feature>
<evidence type="ECO:0000256" key="11">
    <source>
        <dbReference type="ARBA" id="ARBA00023136"/>
    </source>
</evidence>